<proteinExistence type="predicted"/>
<evidence type="ECO:0000313" key="3">
    <source>
        <dbReference type="Proteomes" id="UP000522864"/>
    </source>
</evidence>
<dbReference type="InterPro" id="IPR041916">
    <property type="entry name" value="Anti_sigma_zinc_sf"/>
</dbReference>
<evidence type="ECO:0000259" key="1">
    <source>
        <dbReference type="Pfam" id="PF13490"/>
    </source>
</evidence>
<gene>
    <name evidence="2" type="ORF">HX830_10670</name>
</gene>
<dbReference type="Proteomes" id="UP000522864">
    <property type="component" value="Unassembled WGS sequence"/>
</dbReference>
<sequence>MNDLDCKTCDELIHGYLDHELDAATTARVAGHLAGCAECARRYEQARQLIDDVKNRAPYYRAPEALNLGLLGAAPERSSAMAGFMQGLRSLSGRWWAPAFSTLALSLAVMLYVVTPSAEQPWLDEAVSSHVRSLMAEHLNDVVSSDRHTVKPWFTGKLDFAPPVFDYAAQGYPLLGGRLDYLQHQTAAALAYRHAKHTINLFILPTAEADRARESLSLRGYNVVSWRRDHLRFILVSDLEKGELEAFGQLIEKGA</sequence>
<comment type="caution">
    <text evidence="2">The sequence shown here is derived from an EMBL/GenBank/DDBJ whole genome shotgun (WGS) entry which is preliminary data.</text>
</comment>
<accession>A0A7Y7WQB3</accession>
<name>A0A7Y7WQB3_9PSED</name>
<dbReference type="Gene3D" id="1.10.10.1320">
    <property type="entry name" value="Anti-sigma factor, zinc-finger domain"/>
    <property type="match status" value="1"/>
</dbReference>
<feature type="domain" description="Putative zinc-finger" evidence="1">
    <location>
        <begin position="6"/>
        <end position="40"/>
    </location>
</feature>
<dbReference type="EMBL" id="JACAQA010000005">
    <property type="protein sequence ID" value="NWB85345.1"/>
    <property type="molecule type" value="Genomic_DNA"/>
</dbReference>
<dbReference type="Pfam" id="PF13490">
    <property type="entry name" value="zf-HC2"/>
    <property type="match status" value="1"/>
</dbReference>
<organism evidence="2 3">
    <name type="scientific">Pseudomonas gingeri</name>
    <dbReference type="NCBI Taxonomy" id="117681"/>
    <lineage>
        <taxon>Bacteria</taxon>
        <taxon>Pseudomonadati</taxon>
        <taxon>Pseudomonadota</taxon>
        <taxon>Gammaproteobacteria</taxon>
        <taxon>Pseudomonadales</taxon>
        <taxon>Pseudomonadaceae</taxon>
        <taxon>Pseudomonas</taxon>
    </lineage>
</organism>
<protein>
    <submittedName>
        <fullName evidence="2">Anti-sigma factor</fullName>
    </submittedName>
</protein>
<dbReference type="InterPro" id="IPR027383">
    <property type="entry name" value="Znf_put"/>
</dbReference>
<evidence type="ECO:0000313" key="2">
    <source>
        <dbReference type="EMBL" id="NWB85345.1"/>
    </source>
</evidence>
<dbReference type="AlphaFoldDB" id="A0A7Y7WQB3"/>
<dbReference type="RefSeq" id="WP_177100076.1">
    <property type="nucleotide sequence ID" value="NZ_JACAQA010000005.1"/>
</dbReference>
<reference evidence="2 3" key="1">
    <citation type="submission" date="2020-04" db="EMBL/GenBank/DDBJ databases">
        <title>Molecular characterization of pseudomonads from Agaricus bisporus reveal novel blotch 2 pathogens in Western Europe.</title>
        <authorList>
            <person name="Taparia T."/>
            <person name="Krijger M."/>
            <person name="Haynes E."/>
            <person name="Elpinstone J.G."/>
            <person name="Noble R."/>
            <person name="Van Der Wolf J."/>
        </authorList>
    </citation>
    <scope>NUCLEOTIDE SEQUENCE [LARGE SCALE GENOMIC DNA]</scope>
    <source>
        <strain evidence="2 3">G9001</strain>
    </source>
</reference>